<dbReference type="GO" id="GO:0003729">
    <property type="term" value="F:mRNA binding"/>
    <property type="evidence" value="ECO:0007669"/>
    <property type="project" value="TreeGrafter"/>
</dbReference>
<organism evidence="3 4">
    <name type="scientific">Prymnesium parvum</name>
    <name type="common">Toxic golden alga</name>
    <dbReference type="NCBI Taxonomy" id="97485"/>
    <lineage>
        <taxon>Eukaryota</taxon>
        <taxon>Haptista</taxon>
        <taxon>Haptophyta</taxon>
        <taxon>Prymnesiophyceae</taxon>
        <taxon>Prymnesiales</taxon>
        <taxon>Prymnesiaceae</taxon>
        <taxon>Prymnesium</taxon>
    </lineage>
</organism>
<feature type="compositionally biased region" description="Pro residues" evidence="1">
    <location>
        <begin position="8"/>
        <end position="22"/>
    </location>
</feature>
<dbReference type="PANTHER" id="PTHR23092">
    <property type="entry name" value="POLY(A) RNA POLYMERASE"/>
    <property type="match status" value="1"/>
</dbReference>
<keyword evidence="4" id="KW-1185">Reference proteome</keyword>
<dbReference type="GO" id="GO:0043634">
    <property type="term" value="P:polyadenylation-dependent ncRNA catabolic process"/>
    <property type="evidence" value="ECO:0007669"/>
    <property type="project" value="TreeGrafter"/>
</dbReference>
<feature type="region of interest" description="Disordered" evidence="1">
    <location>
        <begin position="1"/>
        <end position="22"/>
    </location>
</feature>
<dbReference type="GO" id="GO:1990817">
    <property type="term" value="F:poly(A) RNA polymerase activity"/>
    <property type="evidence" value="ECO:0007669"/>
    <property type="project" value="InterPro"/>
</dbReference>
<dbReference type="InterPro" id="IPR045862">
    <property type="entry name" value="Trf4-like"/>
</dbReference>
<protein>
    <recommendedName>
        <fullName evidence="2">Poly(A) RNA polymerase mitochondrial-like central palm domain-containing protein</fullName>
    </recommendedName>
</protein>
<dbReference type="PANTHER" id="PTHR23092:SF15">
    <property type="entry name" value="INACTIVE NON-CANONICAL POLY(A) RNA POLYMERASE PROTEIN TRF4-2-RELATED"/>
    <property type="match status" value="1"/>
</dbReference>
<reference evidence="3 4" key="1">
    <citation type="journal article" date="2024" name="Science">
        <title>Giant polyketide synthase enzymes in the biosynthesis of giant marine polyether toxins.</title>
        <authorList>
            <person name="Fallon T.R."/>
            <person name="Shende V.V."/>
            <person name="Wierzbicki I.H."/>
            <person name="Pendleton A.L."/>
            <person name="Watervoot N.F."/>
            <person name="Auber R.P."/>
            <person name="Gonzalez D.J."/>
            <person name="Wisecaver J.H."/>
            <person name="Moore B.S."/>
        </authorList>
    </citation>
    <scope>NUCLEOTIDE SEQUENCE [LARGE SCALE GENOMIC DNA]</scope>
    <source>
        <strain evidence="3 4">12B1</strain>
    </source>
</reference>
<dbReference type="Gene3D" id="1.10.1410.10">
    <property type="match status" value="1"/>
</dbReference>
<proteinExistence type="predicted"/>
<dbReference type="AlphaFoldDB" id="A0AB34J4Y1"/>
<evidence type="ECO:0000256" key="1">
    <source>
        <dbReference type="SAM" id="MobiDB-lite"/>
    </source>
</evidence>
<comment type="caution">
    <text evidence="3">The sequence shown here is derived from an EMBL/GenBank/DDBJ whole genome shotgun (WGS) entry which is preliminary data.</text>
</comment>
<dbReference type="InterPro" id="IPR043519">
    <property type="entry name" value="NT_sf"/>
</dbReference>
<dbReference type="InterPro" id="IPR054708">
    <property type="entry name" value="MTPAP-like_central"/>
</dbReference>
<gene>
    <name evidence="3" type="ORF">AB1Y20_006390</name>
</gene>
<dbReference type="EMBL" id="JBGBPQ010000014">
    <property type="protein sequence ID" value="KAL1511596.1"/>
    <property type="molecule type" value="Genomic_DNA"/>
</dbReference>
<evidence type="ECO:0000259" key="2">
    <source>
        <dbReference type="Pfam" id="PF22600"/>
    </source>
</evidence>
<accession>A0AB34J4Y1</accession>
<dbReference type="GO" id="GO:0031499">
    <property type="term" value="C:TRAMP complex"/>
    <property type="evidence" value="ECO:0007669"/>
    <property type="project" value="TreeGrafter"/>
</dbReference>
<name>A0AB34J4Y1_PRYPA</name>
<dbReference type="Pfam" id="PF22600">
    <property type="entry name" value="MTPAP-like_central"/>
    <property type="match status" value="1"/>
</dbReference>
<sequence length="410" mass="44608">MRRARLPPRLPPRASPLPRPPLRCPPLHQDLLAFSRQAAEPPAEAAARSAALLRLQHALRIASPAGGAAHVIGSTSSALQLPRGDVDVVIEAPGAALAADRAALLLRLSHALREGGVAGAQLCRPSFLKWTDAETGVKFDASVNHAAAVRSSALLARAVAAEPAIAPLVKVVKAQLLLHGAHQSYNGGVNGYLLANMVRHLLARRGAIARELDARDAAEGGVRRGAAEGEFDLGGLLLHFYWYYGFEVDVRCTLRVVPDEHDRTGALVHRPGTRGHMPHEPHMLSLIDPEDSGNDVGKSAYRFYTAVRTMLRASYTRLMLDPREPRADEWGELGEWGEEGRGGGEAEGRSALRLMRLLPSWKPSLSREGLIKCNRLWATISRRRGFDLATIRNPNATLAPDERKSDPMWE</sequence>
<dbReference type="SUPFAM" id="SSF81631">
    <property type="entry name" value="PAP/OAS1 substrate-binding domain"/>
    <property type="match status" value="1"/>
</dbReference>
<dbReference type="GO" id="GO:0005730">
    <property type="term" value="C:nucleolus"/>
    <property type="evidence" value="ECO:0007669"/>
    <property type="project" value="TreeGrafter"/>
</dbReference>
<evidence type="ECO:0000313" key="3">
    <source>
        <dbReference type="EMBL" id="KAL1511596.1"/>
    </source>
</evidence>
<evidence type="ECO:0000313" key="4">
    <source>
        <dbReference type="Proteomes" id="UP001515480"/>
    </source>
</evidence>
<dbReference type="GO" id="GO:0031123">
    <property type="term" value="P:RNA 3'-end processing"/>
    <property type="evidence" value="ECO:0007669"/>
    <property type="project" value="TreeGrafter"/>
</dbReference>
<feature type="domain" description="Poly(A) RNA polymerase mitochondrial-like central palm" evidence="2">
    <location>
        <begin position="27"/>
        <end position="156"/>
    </location>
</feature>
<dbReference type="Proteomes" id="UP001515480">
    <property type="component" value="Unassembled WGS sequence"/>
</dbReference>
<dbReference type="Gene3D" id="3.30.460.10">
    <property type="entry name" value="Beta Polymerase, domain 2"/>
    <property type="match status" value="1"/>
</dbReference>